<comment type="caution">
    <text evidence="1">The sequence shown here is derived from an EMBL/GenBank/DDBJ whole genome shotgun (WGS) entry which is preliminary data.</text>
</comment>
<proteinExistence type="predicted"/>
<evidence type="ECO:0000313" key="2">
    <source>
        <dbReference type="Proteomes" id="UP000720189"/>
    </source>
</evidence>
<sequence length="128" mass="14624">MRVRGAQKARGWSWCGWASLGDSTLRFRLDLSWASLLSSVGSHECHPHPHSISMDSLLAMPPNFQPRRMDPVDIDHIGFLAVPEKEISPASLMHSDCDLDRETERANICIWFELFLIAILRPLNRYHS</sequence>
<dbReference type="EMBL" id="JAGMUX010000015">
    <property type="protein sequence ID" value="KAH7237606.1"/>
    <property type="molecule type" value="Genomic_DNA"/>
</dbReference>
<reference evidence="1" key="1">
    <citation type="journal article" date="2021" name="Nat. Commun.">
        <title>Genetic determinants of endophytism in the Arabidopsis root mycobiome.</title>
        <authorList>
            <person name="Mesny F."/>
            <person name="Miyauchi S."/>
            <person name="Thiergart T."/>
            <person name="Pickel B."/>
            <person name="Atanasova L."/>
            <person name="Karlsson M."/>
            <person name="Huettel B."/>
            <person name="Barry K.W."/>
            <person name="Haridas S."/>
            <person name="Chen C."/>
            <person name="Bauer D."/>
            <person name="Andreopoulos W."/>
            <person name="Pangilinan J."/>
            <person name="LaButti K."/>
            <person name="Riley R."/>
            <person name="Lipzen A."/>
            <person name="Clum A."/>
            <person name="Drula E."/>
            <person name="Henrissat B."/>
            <person name="Kohler A."/>
            <person name="Grigoriev I.V."/>
            <person name="Martin F.M."/>
            <person name="Hacquard S."/>
        </authorList>
    </citation>
    <scope>NUCLEOTIDE SEQUENCE</scope>
    <source>
        <strain evidence="1">MPI-CAGE-AT-0023</strain>
    </source>
</reference>
<gene>
    <name evidence="1" type="ORF">BKA55DRAFT_125329</name>
</gene>
<protein>
    <submittedName>
        <fullName evidence="1">Uncharacterized protein</fullName>
    </submittedName>
</protein>
<dbReference type="RefSeq" id="XP_046045465.1">
    <property type="nucleotide sequence ID" value="XM_046184807.1"/>
</dbReference>
<keyword evidence="2" id="KW-1185">Reference proteome</keyword>
<accession>A0A9P9GET2</accession>
<organism evidence="1 2">
    <name type="scientific">Fusarium redolens</name>
    <dbReference type="NCBI Taxonomy" id="48865"/>
    <lineage>
        <taxon>Eukaryota</taxon>
        <taxon>Fungi</taxon>
        <taxon>Dikarya</taxon>
        <taxon>Ascomycota</taxon>
        <taxon>Pezizomycotina</taxon>
        <taxon>Sordariomycetes</taxon>
        <taxon>Hypocreomycetidae</taxon>
        <taxon>Hypocreales</taxon>
        <taxon>Nectriaceae</taxon>
        <taxon>Fusarium</taxon>
        <taxon>Fusarium redolens species complex</taxon>
    </lineage>
</organism>
<dbReference type="AlphaFoldDB" id="A0A9P9GET2"/>
<name>A0A9P9GET2_FUSRE</name>
<evidence type="ECO:0000313" key="1">
    <source>
        <dbReference type="EMBL" id="KAH7237606.1"/>
    </source>
</evidence>
<dbReference type="Proteomes" id="UP000720189">
    <property type="component" value="Unassembled WGS sequence"/>
</dbReference>
<dbReference type="GeneID" id="70214761"/>